<dbReference type="SMART" id="SM00388">
    <property type="entry name" value="HisKA"/>
    <property type="match status" value="1"/>
</dbReference>
<evidence type="ECO:0000256" key="7">
    <source>
        <dbReference type="ARBA" id="ARBA00023012"/>
    </source>
</evidence>
<dbReference type="InterPro" id="IPR036097">
    <property type="entry name" value="HisK_dim/P_sf"/>
</dbReference>
<dbReference type="PANTHER" id="PTHR43711:SF1">
    <property type="entry name" value="HISTIDINE KINASE 1"/>
    <property type="match status" value="1"/>
</dbReference>
<evidence type="ECO:0000259" key="10">
    <source>
        <dbReference type="PROSITE" id="PS50109"/>
    </source>
</evidence>
<dbReference type="SUPFAM" id="SSF47384">
    <property type="entry name" value="Homodimeric domain of signal transducing histidine kinase"/>
    <property type="match status" value="1"/>
</dbReference>
<feature type="domain" description="Histidine kinase" evidence="10">
    <location>
        <begin position="331"/>
        <end position="547"/>
    </location>
</feature>
<dbReference type="InterPro" id="IPR050736">
    <property type="entry name" value="Sensor_HK_Regulatory"/>
</dbReference>
<accession>A0A2U1ZY85</accession>
<comment type="caution">
    <text evidence="11">The sequence shown here is derived from an EMBL/GenBank/DDBJ whole genome shotgun (WGS) entry which is preliminary data.</text>
</comment>
<evidence type="ECO:0000256" key="4">
    <source>
        <dbReference type="ARBA" id="ARBA00022553"/>
    </source>
</evidence>
<dbReference type="EC" id="2.7.13.3" evidence="3"/>
<feature type="compositionally biased region" description="Basic and acidic residues" evidence="8">
    <location>
        <begin position="240"/>
        <end position="249"/>
    </location>
</feature>
<dbReference type="CDD" id="cd00075">
    <property type="entry name" value="HATPase"/>
    <property type="match status" value="1"/>
</dbReference>
<reference evidence="11 12" key="1">
    <citation type="submission" date="2018-03" db="EMBL/GenBank/DDBJ databases">
        <title>Genome assembly of novel Miniimonas species PCH200.</title>
        <authorList>
            <person name="Thakur V."/>
            <person name="Kumar V."/>
            <person name="Singh D."/>
        </authorList>
    </citation>
    <scope>NUCLEOTIDE SEQUENCE [LARGE SCALE GENOMIC DNA]</scope>
    <source>
        <strain evidence="11 12">PCH200</strain>
    </source>
</reference>
<keyword evidence="9" id="KW-0472">Membrane</keyword>
<dbReference type="GO" id="GO:0005886">
    <property type="term" value="C:plasma membrane"/>
    <property type="evidence" value="ECO:0007669"/>
    <property type="project" value="UniProtKB-SubCell"/>
</dbReference>
<dbReference type="FunFam" id="3.30.565.10:FF:000006">
    <property type="entry name" value="Sensor histidine kinase WalK"/>
    <property type="match status" value="1"/>
</dbReference>
<evidence type="ECO:0000256" key="3">
    <source>
        <dbReference type="ARBA" id="ARBA00012438"/>
    </source>
</evidence>
<dbReference type="GO" id="GO:0000155">
    <property type="term" value="F:phosphorelay sensor kinase activity"/>
    <property type="evidence" value="ECO:0007669"/>
    <property type="project" value="InterPro"/>
</dbReference>
<dbReference type="PRINTS" id="PR00344">
    <property type="entry name" value="BCTRLSENSOR"/>
</dbReference>
<evidence type="ECO:0000256" key="1">
    <source>
        <dbReference type="ARBA" id="ARBA00000085"/>
    </source>
</evidence>
<keyword evidence="9" id="KW-1133">Transmembrane helix</keyword>
<evidence type="ECO:0000313" key="12">
    <source>
        <dbReference type="Proteomes" id="UP000245166"/>
    </source>
</evidence>
<sequence>MTASPTLAALRPPRHIRVNVRTTSRVFLRNAPVLAAGGAFVAVLVLLSGPGARTPHLFVGVGLGMLACVLSFAVDFSRLPGAAATAVPLLNLVALGVLEAGGIPVSMLTVLPVLTLAVSHGSAGALAGVVGGTLVAWTPMLLDPVPVGPAHLPSLLLVPIVLVTVGFTVTGAERRARARSSLLRRQDGALQELLDDLVAERETLQGILAVLPAGVVVLDGSRVVLANPRGARLLAPAGHPVDRESREQEAESEADATASPLSSVLGRAVAGEAITAETHAWVEPDGTRSAIRTTTATLPGRSGRAPLRVVLLEDLTQEDRAIQQREDFVRAVSHELRTPLTSVVGYLDLARDVPDVPDDVHELLEIADRSAHRVLRLADDMMVASRLRTGPLRVDLAATDLSELVRSRLEETRYAAEVGGIVLVDATEGPCLVQADEARLRQAIDNVLSNAVLYSHVGGVVTVATRTRGDHAVVEVLDEGIGIRPEDRARVFDRFFRAPAVVRGSRHGTGLGLHVAREIVVGHGGDIAIRSTPGEGTRVEILLPAVVHGAAA</sequence>
<feature type="transmembrane region" description="Helical" evidence="9">
    <location>
        <begin position="56"/>
        <end position="74"/>
    </location>
</feature>
<dbReference type="InterPro" id="IPR036890">
    <property type="entry name" value="HATPase_C_sf"/>
</dbReference>
<dbReference type="CDD" id="cd00082">
    <property type="entry name" value="HisKA"/>
    <property type="match status" value="1"/>
</dbReference>
<organism evidence="11 12">
    <name type="scientific">Serinibacter arcticus</name>
    <dbReference type="NCBI Taxonomy" id="1655435"/>
    <lineage>
        <taxon>Bacteria</taxon>
        <taxon>Bacillati</taxon>
        <taxon>Actinomycetota</taxon>
        <taxon>Actinomycetes</taxon>
        <taxon>Micrococcales</taxon>
        <taxon>Beutenbergiaceae</taxon>
        <taxon>Serinibacter</taxon>
    </lineage>
</organism>
<dbReference type="InterPro" id="IPR004358">
    <property type="entry name" value="Sig_transdc_His_kin-like_C"/>
</dbReference>
<evidence type="ECO:0000256" key="5">
    <source>
        <dbReference type="ARBA" id="ARBA00022679"/>
    </source>
</evidence>
<name>A0A2U1ZY85_9MICO</name>
<dbReference type="Gene3D" id="3.30.450.20">
    <property type="entry name" value="PAS domain"/>
    <property type="match status" value="1"/>
</dbReference>
<dbReference type="Gene3D" id="3.30.565.10">
    <property type="entry name" value="Histidine kinase-like ATPase, C-terminal domain"/>
    <property type="match status" value="1"/>
</dbReference>
<keyword evidence="6" id="KW-0418">Kinase</keyword>
<evidence type="ECO:0000256" key="2">
    <source>
        <dbReference type="ARBA" id="ARBA00004236"/>
    </source>
</evidence>
<keyword evidence="7" id="KW-0902">Two-component regulatory system</keyword>
<dbReference type="InterPro" id="IPR005467">
    <property type="entry name" value="His_kinase_dom"/>
</dbReference>
<dbReference type="Proteomes" id="UP000245166">
    <property type="component" value="Unassembled WGS sequence"/>
</dbReference>
<evidence type="ECO:0000256" key="6">
    <source>
        <dbReference type="ARBA" id="ARBA00022777"/>
    </source>
</evidence>
<protein>
    <recommendedName>
        <fullName evidence="3">histidine kinase</fullName>
        <ecNumber evidence="3">2.7.13.3</ecNumber>
    </recommendedName>
</protein>
<keyword evidence="5" id="KW-0808">Transferase</keyword>
<gene>
    <name evidence="11" type="ORF">C8046_16010</name>
</gene>
<evidence type="ECO:0000256" key="8">
    <source>
        <dbReference type="SAM" id="MobiDB-lite"/>
    </source>
</evidence>
<dbReference type="InterPro" id="IPR003594">
    <property type="entry name" value="HATPase_dom"/>
</dbReference>
<proteinExistence type="predicted"/>
<keyword evidence="12" id="KW-1185">Reference proteome</keyword>
<feature type="transmembrane region" description="Helical" evidence="9">
    <location>
        <begin position="31"/>
        <end position="49"/>
    </location>
</feature>
<dbReference type="OrthoDB" id="9757990at2"/>
<feature type="transmembrane region" description="Helical" evidence="9">
    <location>
        <begin position="110"/>
        <end position="138"/>
    </location>
</feature>
<feature type="transmembrane region" description="Helical" evidence="9">
    <location>
        <begin position="150"/>
        <end position="172"/>
    </location>
</feature>
<feature type="transmembrane region" description="Helical" evidence="9">
    <location>
        <begin position="80"/>
        <end position="98"/>
    </location>
</feature>
<keyword evidence="9" id="KW-0812">Transmembrane</keyword>
<comment type="catalytic activity">
    <reaction evidence="1">
        <text>ATP + protein L-histidine = ADP + protein N-phospho-L-histidine.</text>
        <dbReference type="EC" id="2.7.13.3"/>
    </reaction>
</comment>
<dbReference type="Gene3D" id="1.10.287.130">
    <property type="match status" value="1"/>
</dbReference>
<dbReference type="AlphaFoldDB" id="A0A2U1ZY85"/>
<dbReference type="PROSITE" id="PS50109">
    <property type="entry name" value="HIS_KIN"/>
    <property type="match status" value="1"/>
</dbReference>
<dbReference type="EMBL" id="PYHR01000002">
    <property type="protein sequence ID" value="PWD51924.1"/>
    <property type="molecule type" value="Genomic_DNA"/>
</dbReference>
<dbReference type="PANTHER" id="PTHR43711">
    <property type="entry name" value="TWO-COMPONENT HISTIDINE KINASE"/>
    <property type="match status" value="1"/>
</dbReference>
<feature type="region of interest" description="Disordered" evidence="8">
    <location>
        <begin position="235"/>
        <end position="261"/>
    </location>
</feature>
<dbReference type="SMART" id="SM00387">
    <property type="entry name" value="HATPase_c"/>
    <property type="match status" value="1"/>
</dbReference>
<comment type="subcellular location">
    <subcellularLocation>
        <location evidence="2">Cell membrane</location>
    </subcellularLocation>
</comment>
<evidence type="ECO:0000313" key="11">
    <source>
        <dbReference type="EMBL" id="PWD51924.1"/>
    </source>
</evidence>
<dbReference type="InterPro" id="IPR003661">
    <property type="entry name" value="HisK_dim/P_dom"/>
</dbReference>
<dbReference type="Pfam" id="PF00512">
    <property type="entry name" value="HisKA"/>
    <property type="match status" value="1"/>
</dbReference>
<keyword evidence="4" id="KW-0597">Phosphoprotein</keyword>
<dbReference type="Pfam" id="PF02518">
    <property type="entry name" value="HATPase_c"/>
    <property type="match status" value="1"/>
</dbReference>
<dbReference type="SUPFAM" id="SSF55874">
    <property type="entry name" value="ATPase domain of HSP90 chaperone/DNA topoisomerase II/histidine kinase"/>
    <property type="match status" value="1"/>
</dbReference>
<dbReference type="RefSeq" id="WP_109230306.1">
    <property type="nucleotide sequence ID" value="NZ_PYHR01000002.1"/>
</dbReference>
<evidence type="ECO:0000256" key="9">
    <source>
        <dbReference type="SAM" id="Phobius"/>
    </source>
</evidence>